<dbReference type="EMBL" id="PGCI01000008">
    <property type="protein sequence ID" value="PLW50852.1"/>
    <property type="molecule type" value="Genomic_DNA"/>
</dbReference>
<evidence type="ECO:0000313" key="6">
    <source>
        <dbReference type="Proteomes" id="UP000235392"/>
    </source>
</evidence>
<feature type="signal peptide" evidence="2">
    <location>
        <begin position="1"/>
        <end position="21"/>
    </location>
</feature>
<evidence type="ECO:0000313" key="4">
    <source>
        <dbReference type="EMBL" id="PLW57752.1"/>
    </source>
</evidence>
<protein>
    <recommendedName>
        <fullName evidence="7">Secreted protein</fullName>
    </recommendedName>
</protein>
<evidence type="ECO:0000256" key="1">
    <source>
        <dbReference type="SAM" id="MobiDB-lite"/>
    </source>
</evidence>
<reference evidence="5 6" key="1">
    <citation type="submission" date="2017-11" db="EMBL/GenBank/DDBJ databases">
        <title>De novo assembly and phasing of dikaryotic genomes from two isolates of Puccinia coronata f. sp. avenae, the causal agent of oat crown rust.</title>
        <authorList>
            <person name="Miller M.E."/>
            <person name="Zhang Y."/>
            <person name="Omidvar V."/>
            <person name="Sperschneider J."/>
            <person name="Schwessinger B."/>
            <person name="Raley C."/>
            <person name="Palmer J.M."/>
            <person name="Garnica D."/>
            <person name="Upadhyaya N."/>
            <person name="Rathjen J."/>
            <person name="Taylor J.M."/>
            <person name="Park R.F."/>
            <person name="Dodds P.N."/>
            <person name="Hirsch C.D."/>
            <person name="Kianian S.F."/>
            <person name="Figueroa M."/>
        </authorList>
    </citation>
    <scope>NUCLEOTIDE SEQUENCE [LARGE SCALE GENOMIC DNA]</scope>
    <source>
        <strain evidence="4">12NC29</strain>
        <strain evidence="3">12SD80</strain>
    </source>
</reference>
<feature type="chain" id="PRO_5015084087" description="Secreted protein" evidence="2">
    <location>
        <begin position="22"/>
        <end position="86"/>
    </location>
</feature>
<gene>
    <name evidence="4" type="ORF">PCANC_01385</name>
    <name evidence="3" type="ORF">PCASD_01130</name>
</gene>
<keyword evidence="5" id="KW-1185">Reference proteome</keyword>
<organism evidence="3 6">
    <name type="scientific">Puccinia coronata f. sp. avenae</name>
    <dbReference type="NCBI Taxonomy" id="200324"/>
    <lineage>
        <taxon>Eukaryota</taxon>
        <taxon>Fungi</taxon>
        <taxon>Dikarya</taxon>
        <taxon>Basidiomycota</taxon>
        <taxon>Pucciniomycotina</taxon>
        <taxon>Pucciniomycetes</taxon>
        <taxon>Pucciniales</taxon>
        <taxon>Pucciniaceae</taxon>
        <taxon>Puccinia</taxon>
    </lineage>
</organism>
<dbReference type="Proteomes" id="UP000235388">
    <property type="component" value="Unassembled WGS sequence"/>
</dbReference>
<feature type="compositionally biased region" description="Polar residues" evidence="1">
    <location>
        <begin position="36"/>
        <end position="46"/>
    </location>
</feature>
<feature type="region of interest" description="Disordered" evidence="1">
    <location>
        <begin position="35"/>
        <end position="86"/>
    </location>
</feature>
<evidence type="ECO:0000313" key="3">
    <source>
        <dbReference type="EMBL" id="PLW50852.1"/>
    </source>
</evidence>
<evidence type="ECO:0008006" key="7">
    <source>
        <dbReference type="Google" id="ProtNLM"/>
    </source>
</evidence>
<name>A0A2N5VLI6_9BASI</name>
<dbReference type="AlphaFoldDB" id="A0A2N5VLI6"/>
<dbReference type="EMBL" id="PGCJ01000008">
    <property type="protein sequence ID" value="PLW57752.1"/>
    <property type="molecule type" value="Genomic_DNA"/>
</dbReference>
<proteinExistence type="predicted"/>
<accession>A0A2N5VLI6</accession>
<keyword evidence="2" id="KW-0732">Signal</keyword>
<evidence type="ECO:0000313" key="5">
    <source>
        <dbReference type="Proteomes" id="UP000235388"/>
    </source>
</evidence>
<evidence type="ECO:0000256" key="2">
    <source>
        <dbReference type="SAM" id="SignalP"/>
    </source>
</evidence>
<sequence>MQSTLISACFAFLALSHEALSMNSKYTEIIKDGEFQASTTSANRPPSTRRGAPPKLVTTEKDRAGLPPRSPRKPKSETKESEASEK</sequence>
<dbReference type="Proteomes" id="UP000235392">
    <property type="component" value="Unassembled WGS sequence"/>
</dbReference>
<comment type="caution">
    <text evidence="3">The sequence shown here is derived from an EMBL/GenBank/DDBJ whole genome shotgun (WGS) entry which is preliminary data.</text>
</comment>
<feature type="compositionally biased region" description="Basic and acidic residues" evidence="1">
    <location>
        <begin position="74"/>
        <end position="86"/>
    </location>
</feature>